<reference evidence="2" key="1">
    <citation type="journal article" date="2023" name="PLoS Negl. Trop. Dis.">
        <title>A genome sequence for Biomphalaria pfeifferi, the major vector snail for the human-infecting parasite Schistosoma mansoni.</title>
        <authorList>
            <person name="Bu L."/>
            <person name="Lu L."/>
            <person name="Laidemitt M.R."/>
            <person name="Zhang S.M."/>
            <person name="Mutuku M."/>
            <person name="Mkoji G."/>
            <person name="Steinauer M."/>
            <person name="Loker E.S."/>
        </authorList>
    </citation>
    <scope>NUCLEOTIDE SEQUENCE</scope>
    <source>
        <strain evidence="2">KasaAsao</strain>
    </source>
</reference>
<feature type="compositionally biased region" description="Acidic residues" evidence="1">
    <location>
        <begin position="1"/>
        <end position="13"/>
    </location>
</feature>
<name>A0AAD8BSP1_BIOPF</name>
<dbReference type="Proteomes" id="UP001233172">
    <property type="component" value="Unassembled WGS sequence"/>
</dbReference>
<sequence>EPSEVDFSEDQAEFESKHEPSFSDHSAFVTSYRPVLRLPGFDEGQVHAASL</sequence>
<evidence type="ECO:0000313" key="2">
    <source>
        <dbReference type="EMBL" id="KAK0059347.1"/>
    </source>
</evidence>
<reference evidence="2" key="2">
    <citation type="submission" date="2023-04" db="EMBL/GenBank/DDBJ databases">
        <authorList>
            <person name="Bu L."/>
            <person name="Lu L."/>
            <person name="Laidemitt M.R."/>
            <person name="Zhang S.M."/>
            <person name="Mutuku M."/>
            <person name="Mkoji G."/>
            <person name="Steinauer M."/>
            <person name="Loker E.S."/>
        </authorList>
    </citation>
    <scope>NUCLEOTIDE SEQUENCE</scope>
    <source>
        <strain evidence="2">KasaAsao</strain>
        <tissue evidence="2">Whole Snail</tissue>
    </source>
</reference>
<feature type="region of interest" description="Disordered" evidence="1">
    <location>
        <begin position="1"/>
        <end position="20"/>
    </location>
</feature>
<protein>
    <submittedName>
        <fullName evidence="2">Uncharacterized protein</fullName>
    </submittedName>
</protein>
<organism evidence="2 3">
    <name type="scientific">Biomphalaria pfeifferi</name>
    <name type="common">Bloodfluke planorb</name>
    <name type="synonym">Freshwater snail</name>
    <dbReference type="NCBI Taxonomy" id="112525"/>
    <lineage>
        <taxon>Eukaryota</taxon>
        <taxon>Metazoa</taxon>
        <taxon>Spiralia</taxon>
        <taxon>Lophotrochozoa</taxon>
        <taxon>Mollusca</taxon>
        <taxon>Gastropoda</taxon>
        <taxon>Heterobranchia</taxon>
        <taxon>Euthyneura</taxon>
        <taxon>Panpulmonata</taxon>
        <taxon>Hygrophila</taxon>
        <taxon>Lymnaeoidea</taxon>
        <taxon>Planorbidae</taxon>
        <taxon>Biomphalaria</taxon>
    </lineage>
</organism>
<proteinExistence type="predicted"/>
<dbReference type="AlphaFoldDB" id="A0AAD8BSP1"/>
<accession>A0AAD8BSP1</accession>
<feature type="non-terminal residue" evidence="2">
    <location>
        <position position="1"/>
    </location>
</feature>
<comment type="caution">
    <text evidence="2">The sequence shown here is derived from an EMBL/GenBank/DDBJ whole genome shotgun (WGS) entry which is preliminary data.</text>
</comment>
<gene>
    <name evidence="2" type="ORF">Bpfe_011116</name>
</gene>
<keyword evidence="3" id="KW-1185">Reference proteome</keyword>
<evidence type="ECO:0000313" key="3">
    <source>
        <dbReference type="Proteomes" id="UP001233172"/>
    </source>
</evidence>
<feature type="non-terminal residue" evidence="2">
    <location>
        <position position="51"/>
    </location>
</feature>
<evidence type="ECO:0000256" key="1">
    <source>
        <dbReference type="SAM" id="MobiDB-lite"/>
    </source>
</evidence>
<dbReference type="EMBL" id="JASAOG010000042">
    <property type="protein sequence ID" value="KAK0059347.1"/>
    <property type="molecule type" value="Genomic_DNA"/>
</dbReference>